<protein>
    <submittedName>
        <fullName evidence="1">Uncharacterized protein</fullName>
    </submittedName>
</protein>
<dbReference type="GeneID" id="30060724"/>
<dbReference type="HOGENOM" id="CLU_2277747_0_0_1"/>
<organism evidence="1 2">
    <name type="scientific">Gibberella moniliformis (strain M3125 / FGSC 7600)</name>
    <name type="common">Maize ear and stalk rot fungus</name>
    <name type="synonym">Fusarium verticillioides</name>
    <dbReference type="NCBI Taxonomy" id="334819"/>
    <lineage>
        <taxon>Eukaryota</taxon>
        <taxon>Fungi</taxon>
        <taxon>Dikarya</taxon>
        <taxon>Ascomycota</taxon>
        <taxon>Pezizomycotina</taxon>
        <taxon>Sordariomycetes</taxon>
        <taxon>Hypocreomycetidae</taxon>
        <taxon>Hypocreales</taxon>
        <taxon>Nectriaceae</taxon>
        <taxon>Fusarium</taxon>
        <taxon>Fusarium fujikuroi species complex</taxon>
    </lineage>
</organism>
<proteinExistence type="predicted"/>
<keyword evidence="2" id="KW-1185">Reference proteome</keyword>
<dbReference type="RefSeq" id="XP_018746047.1">
    <property type="nucleotide sequence ID" value="XM_018889828.1"/>
</dbReference>
<dbReference type="EMBL" id="DS022243">
    <property type="protein sequence ID" value="EWG39856.1"/>
    <property type="molecule type" value="Genomic_DNA"/>
</dbReference>
<dbReference type="RefSeq" id="XP_018746046.1">
    <property type="nucleotide sequence ID" value="XM_018889827.1"/>
</dbReference>
<dbReference type="AlphaFoldDB" id="W7LWH1"/>
<reference evidence="1" key="2">
    <citation type="submission" date="2013-11" db="EMBL/GenBank/DDBJ databases">
        <authorList>
            <consortium name="The Broad Institute Genome Sequencing Platform"/>
            <person name="Ma L.-J."/>
            <person name="Corby-Kistler H."/>
            <person name="Broz K."/>
            <person name="Gale L.R."/>
            <person name="Jonkers W."/>
            <person name="O'Donnell K."/>
            <person name="Ploetz R."/>
            <person name="Steinberg C."/>
            <person name="Schwartz D.C."/>
            <person name="VanEtten H."/>
            <person name="Zhou S."/>
            <person name="Young S.K."/>
            <person name="Zeng Q."/>
            <person name="Gargeya S."/>
            <person name="Fitzgerald M."/>
            <person name="Abouelleil A."/>
            <person name="Alvarado L."/>
            <person name="Chapman S.B."/>
            <person name="Gainer-Dewar J."/>
            <person name="Goldberg J."/>
            <person name="Griggs A."/>
            <person name="Gujja S."/>
            <person name="Hansen M."/>
            <person name="Howarth C."/>
            <person name="Imamovic A."/>
            <person name="Ireland A."/>
            <person name="Larimer J."/>
            <person name="McCowan C."/>
            <person name="Murphy C."/>
            <person name="Pearson M."/>
            <person name="Poon T.W."/>
            <person name="Priest M."/>
            <person name="Roberts A."/>
            <person name="Saif S."/>
            <person name="Shea T."/>
            <person name="Sykes S."/>
            <person name="Wortman J."/>
            <person name="Nusbaum C."/>
            <person name="Birren B."/>
        </authorList>
    </citation>
    <scope>NUCLEOTIDE SEQUENCE</scope>
    <source>
        <strain evidence="1">7600</strain>
    </source>
</reference>
<dbReference type="EMBL" id="DS022243">
    <property type="protein sequence ID" value="EWG39855.1"/>
    <property type="molecule type" value="Genomic_DNA"/>
</dbReference>
<reference evidence="1 2" key="1">
    <citation type="journal article" date="2010" name="Nature">
        <title>Comparative genomics reveals mobile pathogenicity chromosomes in Fusarium.</title>
        <authorList>
            <person name="Ma L.J."/>
            <person name="van der Does H.C."/>
            <person name="Borkovich K.A."/>
            <person name="Coleman J.J."/>
            <person name="Daboussi M.J."/>
            <person name="Di Pietro A."/>
            <person name="Dufresne M."/>
            <person name="Freitag M."/>
            <person name="Grabherr M."/>
            <person name="Henrissat B."/>
            <person name="Houterman P.M."/>
            <person name="Kang S."/>
            <person name="Shim W.B."/>
            <person name="Woloshuk C."/>
            <person name="Xie X."/>
            <person name="Xu J.R."/>
            <person name="Antoniw J."/>
            <person name="Baker S.E."/>
            <person name="Bluhm B.H."/>
            <person name="Breakspear A."/>
            <person name="Brown D.W."/>
            <person name="Butchko R.A."/>
            <person name="Chapman S."/>
            <person name="Coulson R."/>
            <person name="Coutinho P.M."/>
            <person name="Danchin E.G."/>
            <person name="Diener A."/>
            <person name="Gale L.R."/>
            <person name="Gardiner D.M."/>
            <person name="Goff S."/>
            <person name="Hammond-Kosack K.E."/>
            <person name="Hilburn K."/>
            <person name="Hua-Van A."/>
            <person name="Jonkers W."/>
            <person name="Kazan K."/>
            <person name="Kodira C.D."/>
            <person name="Koehrsen M."/>
            <person name="Kumar L."/>
            <person name="Lee Y.H."/>
            <person name="Li L."/>
            <person name="Manners J.M."/>
            <person name="Miranda-Saavedra D."/>
            <person name="Mukherjee M."/>
            <person name="Park G."/>
            <person name="Park J."/>
            <person name="Park S.Y."/>
            <person name="Proctor R.H."/>
            <person name="Regev A."/>
            <person name="Ruiz-Roldan M.C."/>
            <person name="Sain D."/>
            <person name="Sakthikumar S."/>
            <person name="Sykes S."/>
            <person name="Schwartz D.C."/>
            <person name="Turgeon B.G."/>
            <person name="Wapinski I."/>
            <person name="Yoder O."/>
            <person name="Young S."/>
            <person name="Zeng Q."/>
            <person name="Zhou S."/>
            <person name="Galagan J."/>
            <person name="Cuomo C.A."/>
            <person name="Kistler H.C."/>
            <person name="Rep M."/>
        </authorList>
    </citation>
    <scope>NUCLEOTIDE SEQUENCE [LARGE SCALE GENOMIC DNA]</scope>
    <source>
        <strain evidence="1">7600</strain>
        <strain evidence="2">M3125 / FGSC 7600</strain>
    </source>
</reference>
<sequence>MAIFRDHSAAKVGIGVDMRTSLGSTLLTRQHAFSDAVLARDSGPSGEIGCPRPLQVHLLTPQPQRYTAAGIGCRSIGKITPFNLIGAPIFLQKKLACCTKGS</sequence>
<dbReference type="VEuPathDB" id="FungiDB:FVEG_02521"/>
<evidence type="ECO:0000313" key="2">
    <source>
        <dbReference type="Proteomes" id="UP000009096"/>
    </source>
</evidence>
<evidence type="ECO:0000313" key="1">
    <source>
        <dbReference type="EMBL" id="EWG39855.1"/>
    </source>
</evidence>
<dbReference type="KEGG" id="fvr:FVEG_02521"/>
<accession>W7LWH1</accession>
<gene>
    <name evidence="1" type="ORF">FVEG_02521</name>
</gene>
<name>W7LWH1_GIBM7</name>
<dbReference type="Proteomes" id="UP000009096">
    <property type="component" value="Chromosome 6"/>
</dbReference>